<evidence type="ECO:0000256" key="1">
    <source>
        <dbReference type="SAM" id="MobiDB-lite"/>
    </source>
</evidence>
<feature type="region of interest" description="Disordered" evidence="1">
    <location>
        <begin position="1"/>
        <end position="31"/>
    </location>
</feature>
<dbReference type="Gramene" id="KQJ90158">
    <property type="protein sequence ID" value="KQJ90158"/>
    <property type="gene ID" value="BRADI_4g29794v3"/>
</dbReference>
<gene>
    <name evidence="2" type="ORF">BRADI_4g29794v3</name>
</gene>
<evidence type="ECO:0000313" key="4">
    <source>
        <dbReference type="Proteomes" id="UP000008810"/>
    </source>
</evidence>
<evidence type="ECO:0000313" key="2">
    <source>
        <dbReference type="EMBL" id="KQJ90158.1"/>
    </source>
</evidence>
<dbReference type="InParanoid" id="A0A0Q3ERS5"/>
<keyword evidence="4" id="KW-1185">Reference proteome</keyword>
<dbReference type="EMBL" id="CM000883">
    <property type="protein sequence ID" value="KQJ90158.1"/>
    <property type="molecule type" value="Genomic_DNA"/>
</dbReference>
<dbReference type="Proteomes" id="UP000008810">
    <property type="component" value="Chromosome 4"/>
</dbReference>
<accession>A0A0Q3ERS5</accession>
<reference evidence="2" key="2">
    <citation type="submission" date="2017-06" db="EMBL/GenBank/DDBJ databases">
        <title>WGS assembly of Brachypodium distachyon.</title>
        <authorList>
            <consortium name="The International Brachypodium Initiative"/>
            <person name="Lucas S."/>
            <person name="Harmon-Smith M."/>
            <person name="Lail K."/>
            <person name="Tice H."/>
            <person name="Grimwood J."/>
            <person name="Bruce D."/>
            <person name="Barry K."/>
            <person name="Shu S."/>
            <person name="Lindquist E."/>
            <person name="Wang M."/>
            <person name="Pitluck S."/>
            <person name="Vogel J.P."/>
            <person name="Garvin D.F."/>
            <person name="Mockler T.C."/>
            <person name="Schmutz J."/>
            <person name="Rokhsar D."/>
            <person name="Bevan M.W."/>
        </authorList>
    </citation>
    <scope>NUCLEOTIDE SEQUENCE</scope>
    <source>
        <strain evidence="2">Bd21</strain>
    </source>
</reference>
<proteinExistence type="predicted"/>
<feature type="compositionally biased region" description="Basic residues" evidence="1">
    <location>
        <begin position="60"/>
        <end position="85"/>
    </location>
</feature>
<feature type="compositionally biased region" description="Basic and acidic residues" evidence="1">
    <location>
        <begin position="9"/>
        <end position="31"/>
    </location>
</feature>
<feature type="region of interest" description="Disordered" evidence="1">
    <location>
        <begin position="47"/>
        <end position="119"/>
    </location>
</feature>
<reference evidence="3" key="3">
    <citation type="submission" date="2018-08" db="UniProtKB">
        <authorList>
            <consortium name="EnsemblPlants"/>
        </authorList>
    </citation>
    <scope>IDENTIFICATION</scope>
    <source>
        <strain evidence="3">cv. Bd21</strain>
    </source>
</reference>
<evidence type="ECO:0000313" key="3">
    <source>
        <dbReference type="EnsemblPlants" id="KQJ90158"/>
    </source>
</evidence>
<name>A0A0Q3ERS5_BRADI</name>
<dbReference type="AlphaFoldDB" id="A0A0Q3ERS5"/>
<dbReference type="EnsemblPlants" id="KQJ90158">
    <property type="protein sequence ID" value="KQJ90158"/>
    <property type="gene ID" value="BRADI_4g29794v3"/>
</dbReference>
<protein>
    <submittedName>
        <fullName evidence="2 3">Uncharacterized protein</fullName>
    </submittedName>
</protein>
<organism evidence="2">
    <name type="scientific">Brachypodium distachyon</name>
    <name type="common">Purple false brome</name>
    <name type="synonym">Trachynia distachya</name>
    <dbReference type="NCBI Taxonomy" id="15368"/>
    <lineage>
        <taxon>Eukaryota</taxon>
        <taxon>Viridiplantae</taxon>
        <taxon>Streptophyta</taxon>
        <taxon>Embryophyta</taxon>
        <taxon>Tracheophyta</taxon>
        <taxon>Spermatophyta</taxon>
        <taxon>Magnoliopsida</taxon>
        <taxon>Liliopsida</taxon>
        <taxon>Poales</taxon>
        <taxon>Poaceae</taxon>
        <taxon>BOP clade</taxon>
        <taxon>Pooideae</taxon>
        <taxon>Stipodae</taxon>
        <taxon>Brachypodieae</taxon>
        <taxon>Brachypodium</taxon>
    </lineage>
</organism>
<reference evidence="2 3" key="1">
    <citation type="journal article" date="2010" name="Nature">
        <title>Genome sequencing and analysis of the model grass Brachypodium distachyon.</title>
        <authorList>
            <consortium name="International Brachypodium Initiative"/>
        </authorList>
    </citation>
    <scope>NUCLEOTIDE SEQUENCE [LARGE SCALE GENOMIC DNA]</scope>
    <source>
        <strain evidence="2 3">Bd21</strain>
    </source>
</reference>
<sequence length="119" mass="13359">MYNQQCWDGRIRDLGAGMDREGVGKRRPREFAEPLADAEEVHAANLDQGQWQEDDGAPIRRARHHQTRRSRRRGVRARGGRRRVAPHLPRASPPSMKVGGGEEGGTRSSRGRREVGGWG</sequence>